<proteinExistence type="inferred from homology"/>
<evidence type="ECO:0000259" key="2">
    <source>
        <dbReference type="Pfam" id="PF05532"/>
    </source>
</evidence>
<dbReference type="EMBL" id="NIRR01000004">
    <property type="protein sequence ID" value="OWP64328.1"/>
    <property type="molecule type" value="Genomic_DNA"/>
</dbReference>
<dbReference type="RefSeq" id="WP_088463283.1">
    <property type="nucleotide sequence ID" value="NZ_NIRR01000004.1"/>
</dbReference>
<dbReference type="SUPFAM" id="SSF69047">
    <property type="entry name" value="Hypothetical protein YjbJ"/>
    <property type="match status" value="1"/>
</dbReference>
<comment type="caution">
    <text evidence="3">The sequence shown here is derived from an EMBL/GenBank/DDBJ whole genome shotgun (WGS) entry which is preliminary data.</text>
</comment>
<name>A0A246FNM6_9BACT</name>
<dbReference type="Proteomes" id="UP000197277">
    <property type="component" value="Unassembled WGS sequence"/>
</dbReference>
<evidence type="ECO:0000313" key="4">
    <source>
        <dbReference type="Proteomes" id="UP000197277"/>
    </source>
</evidence>
<feature type="domain" description="CsbD-like" evidence="2">
    <location>
        <begin position="15"/>
        <end position="65"/>
    </location>
</feature>
<dbReference type="InterPro" id="IPR036629">
    <property type="entry name" value="YjbJ_sf"/>
</dbReference>
<evidence type="ECO:0000256" key="1">
    <source>
        <dbReference type="ARBA" id="ARBA00009129"/>
    </source>
</evidence>
<accession>A0A246FNM6</accession>
<dbReference type="InterPro" id="IPR008462">
    <property type="entry name" value="CsbD"/>
</dbReference>
<protein>
    <submittedName>
        <fullName evidence="3">CsbD family protein</fullName>
    </submittedName>
</protein>
<gene>
    <name evidence="3" type="ORF">CDA63_04650</name>
</gene>
<evidence type="ECO:0000313" key="3">
    <source>
        <dbReference type="EMBL" id="OWP64328.1"/>
    </source>
</evidence>
<organism evidence="3 4">
    <name type="scientific">Hymenobacter amundsenii</name>
    <dbReference type="NCBI Taxonomy" id="2006685"/>
    <lineage>
        <taxon>Bacteria</taxon>
        <taxon>Pseudomonadati</taxon>
        <taxon>Bacteroidota</taxon>
        <taxon>Cytophagia</taxon>
        <taxon>Cytophagales</taxon>
        <taxon>Hymenobacteraceae</taxon>
        <taxon>Hymenobacter</taxon>
    </lineage>
</organism>
<dbReference type="OrthoDB" id="9796058at2"/>
<dbReference type="Gene3D" id="1.10.1470.10">
    <property type="entry name" value="YjbJ"/>
    <property type="match status" value="1"/>
</dbReference>
<comment type="similarity">
    <text evidence="1">Belongs to the UPF0337 (CsbD) family.</text>
</comment>
<sequence>MDANNNGIDDSTELRARGNWNEIKGQTKQKWGNLTDNDLDYEEGKQDEWFGNLQEKTGETMDDIKSWFKRTF</sequence>
<dbReference type="AlphaFoldDB" id="A0A246FNM6"/>
<reference evidence="3 4" key="1">
    <citation type="submission" date="2017-06" db="EMBL/GenBank/DDBJ databases">
        <title>Hymenobacter amundsenii sp. nov. isolated from regoliths in Antarctica.</title>
        <authorList>
            <person name="Sedlacek I."/>
            <person name="Kralova S."/>
            <person name="Pantucek R."/>
            <person name="Svec P."/>
            <person name="Holochova P."/>
            <person name="Stankova E."/>
            <person name="Vrbovska V."/>
            <person name="Busse H.-J."/>
        </authorList>
    </citation>
    <scope>NUCLEOTIDE SEQUENCE [LARGE SCALE GENOMIC DNA]</scope>
    <source>
        <strain evidence="3 4">CCM 8682</strain>
    </source>
</reference>
<keyword evidence="4" id="KW-1185">Reference proteome</keyword>
<dbReference type="Pfam" id="PF05532">
    <property type="entry name" value="CsbD"/>
    <property type="match status" value="1"/>
</dbReference>